<evidence type="ECO:0000256" key="1">
    <source>
        <dbReference type="RuleBase" id="RU003494"/>
    </source>
</evidence>
<organism evidence="4 5">
    <name type="scientific">Jiella avicenniae</name>
    <dbReference type="NCBI Taxonomy" id="2907202"/>
    <lineage>
        <taxon>Bacteria</taxon>
        <taxon>Pseudomonadati</taxon>
        <taxon>Pseudomonadota</taxon>
        <taxon>Alphaproteobacteria</taxon>
        <taxon>Hyphomicrobiales</taxon>
        <taxon>Aurantimonadaceae</taxon>
        <taxon>Jiella</taxon>
    </lineage>
</organism>
<dbReference type="AlphaFoldDB" id="A0A9X1T3T1"/>
<dbReference type="SFLD" id="SFLDG00358">
    <property type="entry name" value="Main_(cytGST)"/>
    <property type="match status" value="1"/>
</dbReference>
<gene>
    <name evidence="4" type="ORF">LZD57_01255</name>
</gene>
<dbReference type="InterPro" id="IPR004046">
    <property type="entry name" value="GST_C"/>
</dbReference>
<dbReference type="SFLD" id="SFLDG01150">
    <property type="entry name" value="Main.1:_Beta-like"/>
    <property type="match status" value="1"/>
</dbReference>
<dbReference type="Gene3D" id="1.20.1050.10">
    <property type="match status" value="1"/>
</dbReference>
<feature type="domain" description="GST N-terminal" evidence="2">
    <location>
        <begin position="1"/>
        <end position="82"/>
    </location>
</feature>
<sequence length="219" mass="24123">MARMKLFYAPGACSLASHIALEEAGADFEAVRIDTAGGQQRSPDYLKINPKGRVPALADGDFVVTENPAILRYVAVTHPEASLWPADPHGEARCAEWLAFLSSGVHPSYAHIRRAERYATTDEGRRDVVETGKRATREIYRMVEDKLSAAGDDWTAGENYSVADPYLLVFWSWGNGSFLGYDMAGDFPAWTAHARRMMARPAVRAAFEREGLKLPAFGA</sequence>
<dbReference type="CDD" id="cd03188">
    <property type="entry name" value="GST_C_Beta"/>
    <property type="match status" value="1"/>
</dbReference>
<accession>A0A9X1T3T1</accession>
<evidence type="ECO:0000313" key="4">
    <source>
        <dbReference type="EMBL" id="MCE7026605.1"/>
    </source>
</evidence>
<dbReference type="Proteomes" id="UP001139035">
    <property type="component" value="Unassembled WGS sequence"/>
</dbReference>
<dbReference type="PANTHER" id="PTHR44051:SF8">
    <property type="entry name" value="GLUTATHIONE S-TRANSFERASE GSTA"/>
    <property type="match status" value="1"/>
</dbReference>
<dbReference type="PROSITE" id="PS50405">
    <property type="entry name" value="GST_CTER"/>
    <property type="match status" value="1"/>
</dbReference>
<evidence type="ECO:0000259" key="3">
    <source>
        <dbReference type="PROSITE" id="PS50405"/>
    </source>
</evidence>
<dbReference type="SUPFAM" id="SSF52833">
    <property type="entry name" value="Thioredoxin-like"/>
    <property type="match status" value="1"/>
</dbReference>
<dbReference type="InterPro" id="IPR040079">
    <property type="entry name" value="Glutathione_S-Trfase"/>
</dbReference>
<name>A0A9X1T3T1_9HYPH</name>
<dbReference type="PROSITE" id="PS50404">
    <property type="entry name" value="GST_NTER"/>
    <property type="match status" value="1"/>
</dbReference>
<dbReference type="InterPro" id="IPR036282">
    <property type="entry name" value="Glutathione-S-Trfase_C_sf"/>
</dbReference>
<dbReference type="InterPro" id="IPR036249">
    <property type="entry name" value="Thioredoxin-like_sf"/>
</dbReference>
<dbReference type="InterPro" id="IPR004045">
    <property type="entry name" value="Glutathione_S-Trfase_N"/>
</dbReference>
<dbReference type="Gene3D" id="3.40.30.10">
    <property type="entry name" value="Glutaredoxin"/>
    <property type="match status" value="1"/>
</dbReference>
<dbReference type="CDD" id="cd03057">
    <property type="entry name" value="GST_N_Beta"/>
    <property type="match status" value="1"/>
</dbReference>
<feature type="domain" description="GST C-terminal" evidence="3">
    <location>
        <begin position="87"/>
        <end position="217"/>
    </location>
</feature>
<dbReference type="SFLD" id="SFLDS00019">
    <property type="entry name" value="Glutathione_Transferase_(cytos"/>
    <property type="match status" value="1"/>
</dbReference>
<dbReference type="PANTHER" id="PTHR44051">
    <property type="entry name" value="GLUTATHIONE S-TRANSFERASE-RELATED"/>
    <property type="match status" value="1"/>
</dbReference>
<dbReference type="InterPro" id="IPR010987">
    <property type="entry name" value="Glutathione-S-Trfase_C-like"/>
</dbReference>
<evidence type="ECO:0000313" key="5">
    <source>
        <dbReference type="Proteomes" id="UP001139035"/>
    </source>
</evidence>
<dbReference type="Pfam" id="PF00043">
    <property type="entry name" value="GST_C"/>
    <property type="match status" value="1"/>
</dbReference>
<keyword evidence="5" id="KW-1185">Reference proteome</keyword>
<comment type="caution">
    <text evidence="4">The sequence shown here is derived from an EMBL/GenBank/DDBJ whole genome shotgun (WGS) entry which is preliminary data.</text>
</comment>
<dbReference type="SUPFAM" id="SSF47616">
    <property type="entry name" value="GST C-terminal domain-like"/>
    <property type="match status" value="1"/>
</dbReference>
<dbReference type="EMBL" id="JAJUWU010000001">
    <property type="protein sequence ID" value="MCE7026605.1"/>
    <property type="molecule type" value="Genomic_DNA"/>
</dbReference>
<proteinExistence type="inferred from homology"/>
<dbReference type="Pfam" id="PF02798">
    <property type="entry name" value="GST_N"/>
    <property type="match status" value="1"/>
</dbReference>
<evidence type="ECO:0000259" key="2">
    <source>
        <dbReference type="PROSITE" id="PS50404"/>
    </source>
</evidence>
<dbReference type="RefSeq" id="WP_233717296.1">
    <property type="nucleotide sequence ID" value="NZ_JAJUWU010000001.1"/>
</dbReference>
<protein>
    <submittedName>
        <fullName evidence="4">Glutathione binding-like protein</fullName>
    </submittedName>
</protein>
<comment type="similarity">
    <text evidence="1">Belongs to the GST superfamily.</text>
</comment>
<reference evidence="4" key="1">
    <citation type="submission" date="2022-01" db="EMBL/GenBank/DDBJ databases">
        <title>Jiella avicenniae sp. nov., a novel endophytic bacterium isolated from bark of Avicennia marina.</title>
        <authorList>
            <person name="Tuo L."/>
        </authorList>
    </citation>
    <scope>NUCLEOTIDE SEQUENCE</scope>
    <source>
        <strain evidence="4">CBK1P-4</strain>
    </source>
</reference>